<dbReference type="OrthoDB" id="8525901at2"/>
<sequence length="280" mass="28139">MAALAPGLIATLYRAACLAELDAIKPGNVHVHGAGHRMEVADFVASAEVSAPHLAAAGAGVGARVAGAMDATMRAVGQNTNLGILLLCAPLAVAAERGATLPAVLAGLDEADAEGVFAAIRRANPGGLGAAARHDVTASDPVPPLREAMAEAADRDAIARAYVTDYAELRAIGLEALTRARAAGLAPPWTTTAVHLAYLTRLPDSHIARKHGAARAEAARAEAQAALADLVLGEGAAAALLAHDRAMKEAGLNPGTSADLTVATLFHAALTEAGAGLVRP</sequence>
<keyword evidence="2" id="KW-1185">Reference proteome</keyword>
<evidence type="ECO:0000313" key="1">
    <source>
        <dbReference type="EMBL" id="AWN42468.1"/>
    </source>
</evidence>
<accession>A0A2U8WA33</accession>
<dbReference type="PANTHER" id="PTHR42280:SF1">
    <property type="entry name" value="CITG FAMILY PROTEIN"/>
    <property type="match status" value="1"/>
</dbReference>
<dbReference type="GO" id="GO:0046917">
    <property type="term" value="F:triphosphoribosyl-dephospho-CoA synthase activity"/>
    <property type="evidence" value="ECO:0007669"/>
    <property type="project" value="InterPro"/>
</dbReference>
<dbReference type="GO" id="GO:0005524">
    <property type="term" value="F:ATP binding"/>
    <property type="evidence" value="ECO:0007669"/>
    <property type="project" value="InterPro"/>
</dbReference>
<gene>
    <name evidence="1" type="ORF">DK389_20665</name>
</gene>
<dbReference type="RefSeq" id="WP_109892378.1">
    <property type="nucleotide sequence ID" value="NZ_CP029550.1"/>
</dbReference>
<evidence type="ECO:0000313" key="2">
    <source>
        <dbReference type="Proteomes" id="UP000245926"/>
    </source>
</evidence>
<proteinExistence type="predicted"/>
<dbReference type="Gene3D" id="1.10.4200.10">
    <property type="entry name" value="Triphosphoribosyl-dephospho-CoA protein"/>
    <property type="match status" value="1"/>
</dbReference>
<name>A0A2U8WA33_9HYPH</name>
<dbReference type="Proteomes" id="UP000245926">
    <property type="component" value="Chromosome"/>
</dbReference>
<organism evidence="1 2">
    <name type="scientific">Methylobacterium durans</name>
    <dbReference type="NCBI Taxonomy" id="2202825"/>
    <lineage>
        <taxon>Bacteria</taxon>
        <taxon>Pseudomonadati</taxon>
        <taxon>Pseudomonadota</taxon>
        <taxon>Alphaproteobacteria</taxon>
        <taxon>Hyphomicrobiales</taxon>
        <taxon>Methylobacteriaceae</taxon>
        <taxon>Methylobacterium</taxon>
    </lineage>
</organism>
<dbReference type="Pfam" id="PF01874">
    <property type="entry name" value="CitG"/>
    <property type="match status" value="1"/>
</dbReference>
<dbReference type="KEGG" id="mets:DK389_20665"/>
<dbReference type="PANTHER" id="PTHR42280">
    <property type="entry name" value="CITG FAMILY PROTEIN"/>
    <property type="match status" value="1"/>
</dbReference>
<dbReference type="EMBL" id="CP029550">
    <property type="protein sequence ID" value="AWN42468.1"/>
    <property type="molecule type" value="Genomic_DNA"/>
</dbReference>
<dbReference type="AlphaFoldDB" id="A0A2U8WA33"/>
<dbReference type="InterPro" id="IPR002736">
    <property type="entry name" value="CitG"/>
</dbReference>
<reference evidence="2" key="1">
    <citation type="submission" date="2018-05" db="EMBL/GenBank/DDBJ databases">
        <title>Complete Genome Sequence of Methylobacterium sp. 17SD2-17.</title>
        <authorList>
            <person name="Srinivasan S."/>
        </authorList>
    </citation>
    <scope>NUCLEOTIDE SEQUENCE [LARGE SCALE GENOMIC DNA]</scope>
    <source>
        <strain evidence="2">17SD2-17</strain>
    </source>
</reference>
<protein>
    <submittedName>
        <fullName evidence="1">Triphosphoribosyl-dephospho-CoA synthase</fullName>
    </submittedName>
</protein>